<comment type="caution">
    <text evidence="2">The sequence shown here is derived from an EMBL/GenBank/DDBJ whole genome shotgun (WGS) entry which is preliminary data.</text>
</comment>
<protein>
    <recommendedName>
        <fullName evidence="4">Zn-finger containing protein</fullName>
    </recommendedName>
</protein>
<reference evidence="2" key="2">
    <citation type="journal article" date="2021" name="PeerJ">
        <title>Extensive microbial diversity within the chicken gut microbiome revealed by metagenomics and culture.</title>
        <authorList>
            <person name="Gilroy R."/>
            <person name="Ravi A."/>
            <person name="Getino M."/>
            <person name="Pursley I."/>
            <person name="Horton D.L."/>
            <person name="Alikhan N.F."/>
            <person name="Baker D."/>
            <person name="Gharbi K."/>
            <person name="Hall N."/>
            <person name="Watson M."/>
            <person name="Adriaenssens E.M."/>
            <person name="Foster-Nyarko E."/>
            <person name="Jarju S."/>
            <person name="Secka A."/>
            <person name="Antonio M."/>
            <person name="Oren A."/>
            <person name="Chaudhuri R.R."/>
            <person name="La Ragione R."/>
            <person name="Hildebrand F."/>
            <person name="Pallen M.J."/>
        </authorList>
    </citation>
    <scope>NUCLEOTIDE SEQUENCE</scope>
    <source>
        <strain evidence="2">CHK190-19873</strain>
    </source>
</reference>
<evidence type="ECO:0000256" key="1">
    <source>
        <dbReference type="SAM" id="Phobius"/>
    </source>
</evidence>
<keyword evidence="1" id="KW-1133">Transmembrane helix</keyword>
<name>A0A9D1JLU8_9FIRM</name>
<accession>A0A9D1JLU8</accession>
<reference evidence="2" key="1">
    <citation type="submission" date="2020-10" db="EMBL/GenBank/DDBJ databases">
        <authorList>
            <person name="Gilroy R."/>
        </authorList>
    </citation>
    <scope>NUCLEOTIDE SEQUENCE</scope>
    <source>
        <strain evidence="2">CHK190-19873</strain>
    </source>
</reference>
<keyword evidence="1" id="KW-0472">Membrane</keyword>
<gene>
    <name evidence="2" type="ORF">IAB44_14575</name>
</gene>
<dbReference type="AlphaFoldDB" id="A0A9D1JLU8"/>
<organism evidence="2 3">
    <name type="scientific">Candidatus Limivivens intestinipullorum</name>
    <dbReference type="NCBI Taxonomy" id="2840858"/>
    <lineage>
        <taxon>Bacteria</taxon>
        <taxon>Bacillati</taxon>
        <taxon>Bacillota</taxon>
        <taxon>Clostridia</taxon>
        <taxon>Lachnospirales</taxon>
        <taxon>Lachnospiraceae</taxon>
        <taxon>Lachnospiraceae incertae sedis</taxon>
        <taxon>Candidatus Limivivens</taxon>
    </lineage>
</organism>
<dbReference type="EMBL" id="DVIQ01000099">
    <property type="protein sequence ID" value="HIS32749.1"/>
    <property type="molecule type" value="Genomic_DNA"/>
</dbReference>
<evidence type="ECO:0000313" key="3">
    <source>
        <dbReference type="Proteomes" id="UP000823935"/>
    </source>
</evidence>
<keyword evidence="1" id="KW-0812">Transmembrane</keyword>
<dbReference type="Proteomes" id="UP000823935">
    <property type="component" value="Unassembled WGS sequence"/>
</dbReference>
<proteinExistence type="predicted"/>
<evidence type="ECO:0000313" key="2">
    <source>
        <dbReference type="EMBL" id="HIS32749.1"/>
    </source>
</evidence>
<feature type="transmembrane region" description="Helical" evidence="1">
    <location>
        <begin position="21"/>
        <end position="54"/>
    </location>
</feature>
<evidence type="ECO:0008006" key="4">
    <source>
        <dbReference type="Google" id="ProtNLM"/>
    </source>
</evidence>
<sequence length="131" mass="15345">MKEKFQRFMTGRYGVDDLSKFLLGVAVVLCVLSLFLRSGLLNALVFLALIVLYFRIFSRNFSARSHENSVFLKYKNRVTGFWTGQINLLKQRKDYHIYTCPQCKQKIRIPRGKGKIEITCPKCRNKFIKKS</sequence>